<dbReference type="PANTHER" id="PTHR22916:SF3">
    <property type="entry name" value="UDP-GLCNAC:BETAGAL BETA-1,3-N-ACETYLGLUCOSAMINYLTRANSFERASE-LIKE PROTEIN 1"/>
    <property type="match status" value="1"/>
</dbReference>
<dbReference type="Proteomes" id="UP000242847">
    <property type="component" value="Unassembled WGS sequence"/>
</dbReference>
<dbReference type="OrthoDB" id="8742915at2"/>
<dbReference type="Gene3D" id="3.90.550.10">
    <property type="entry name" value="Spore Coat Polysaccharide Biosynthesis Protein SpsA, Chain A"/>
    <property type="match status" value="1"/>
</dbReference>
<dbReference type="InterPro" id="IPR029044">
    <property type="entry name" value="Nucleotide-diphossugar_trans"/>
</dbReference>
<dbReference type="AlphaFoldDB" id="A0A1S8DHL6"/>
<reference evidence="2 3" key="1">
    <citation type="submission" date="2017-01" db="EMBL/GenBank/DDBJ databases">
        <title>Draft genome sequence of Pseudomonas pachastrellae type strain CCUG 46540T from a deep sea.</title>
        <authorList>
            <person name="Gomila M."/>
            <person name="Mulet M."/>
            <person name="Lalucat J."/>
            <person name="Garcia-Valdes E."/>
        </authorList>
    </citation>
    <scope>NUCLEOTIDE SEQUENCE [LARGE SCALE GENOMIC DNA]</scope>
    <source>
        <strain evidence="2 3">CCUG 46540</strain>
    </source>
</reference>
<evidence type="ECO:0000259" key="1">
    <source>
        <dbReference type="Pfam" id="PF00535"/>
    </source>
</evidence>
<gene>
    <name evidence="2" type="ORF">BXT89_05255</name>
</gene>
<dbReference type="RefSeq" id="WP_083725428.1">
    <property type="nucleotide sequence ID" value="NZ_FOUD01000012.1"/>
</dbReference>
<dbReference type="GO" id="GO:0016758">
    <property type="term" value="F:hexosyltransferase activity"/>
    <property type="evidence" value="ECO:0007669"/>
    <property type="project" value="UniProtKB-ARBA"/>
</dbReference>
<feature type="domain" description="Glycosyltransferase 2-like" evidence="1">
    <location>
        <begin position="9"/>
        <end position="168"/>
    </location>
</feature>
<evidence type="ECO:0000313" key="2">
    <source>
        <dbReference type="EMBL" id="ONM44928.1"/>
    </source>
</evidence>
<dbReference type="CDD" id="cd00761">
    <property type="entry name" value="Glyco_tranf_GTA_type"/>
    <property type="match status" value="1"/>
</dbReference>
<evidence type="ECO:0000313" key="3">
    <source>
        <dbReference type="Proteomes" id="UP000242847"/>
    </source>
</evidence>
<accession>A0A1S8DHL6</accession>
<dbReference type="Pfam" id="PF00535">
    <property type="entry name" value="Glycos_transf_2"/>
    <property type="match status" value="1"/>
</dbReference>
<protein>
    <submittedName>
        <fullName evidence="2">Glycosyl transferase</fullName>
    </submittedName>
</protein>
<name>A0A1S8DHL6_9GAMM</name>
<sequence>MSELPLVNVVVPSYNHARFVKGCILSVLEQTYPNIKILVIDDGSTDESPRILAELAEIYGFDLRLQSNQGLLPTLNFALGEINGEYYAPFASDDVMLPNRIALQVAHMQAHPEVAICGGNIIPIDESGNVIDRKLRVRPARRLDFDSLFNGILPGAPAPTFLIRRDAALEVGGYDESLRIEDLTMMLKVCEAGYVVDVLEEAMAYYRTHAQNTHSNIRFMLDEVIKVYSLFSEHKDFEEVCLRHRRSMFLKAAKQDKPLAREILQKIPLGAWDMRTLRGVARLYLG</sequence>
<dbReference type="SUPFAM" id="SSF53448">
    <property type="entry name" value="Nucleotide-diphospho-sugar transferases"/>
    <property type="match status" value="1"/>
</dbReference>
<organism evidence="2 3">
    <name type="scientific">Halopseudomonas pachastrellae</name>
    <dbReference type="NCBI Taxonomy" id="254161"/>
    <lineage>
        <taxon>Bacteria</taxon>
        <taxon>Pseudomonadati</taxon>
        <taxon>Pseudomonadota</taxon>
        <taxon>Gammaproteobacteria</taxon>
        <taxon>Pseudomonadales</taxon>
        <taxon>Pseudomonadaceae</taxon>
        <taxon>Halopseudomonas</taxon>
    </lineage>
</organism>
<dbReference type="InterPro" id="IPR001173">
    <property type="entry name" value="Glyco_trans_2-like"/>
</dbReference>
<proteinExistence type="predicted"/>
<dbReference type="PANTHER" id="PTHR22916">
    <property type="entry name" value="GLYCOSYLTRANSFERASE"/>
    <property type="match status" value="1"/>
</dbReference>
<dbReference type="STRING" id="254161.SAMN05216256_11256"/>
<keyword evidence="2" id="KW-0808">Transferase</keyword>
<comment type="caution">
    <text evidence="2">The sequence shown here is derived from an EMBL/GenBank/DDBJ whole genome shotgun (WGS) entry which is preliminary data.</text>
</comment>
<dbReference type="EMBL" id="MUBC01000008">
    <property type="protein sequence ID" value="ONM44928.1"/>
    <property type="molecule type" value="Genomic_DNA"/>
</dbReference>
<keyword evidence="3" id="KW-1185">Reference proteome</keyword>